<dbReference type="STRING" id="1157962.A0A250XMC4"/>
<evidence type="ECO:0000256" key="2">
    <source>
        <dbReference type="ARBA" id="ARBA00022679"/>
    </source>
</evidence>
<evidence type="ECO:0000256" key="7">
    <source>
        <dbReference type="SAM" id="MobiDB-lite"/>
    </source>
</evidence>
<proteinExistence type="predicted"/>
<dbReference type="SUPFAM" id="SSF56112">
    <property type="entry name" value="Protein kinase-like (PK-like)"/>
    <property type="match status" value="1"/>
</dbReference>
<dbReference type="Proteomes" id="UP000232323">
    <property type="component" value="Unassembled WGS sequence"/>
</dbReference>
<dbReference type="Gene3D" id="1.10.510.10">
    <property type="entry name" value="Transferase(Phosphotransferase) domain 1"/>
    <property type="match status" value="1"/>
</dbReference>
<accession>A0A250XMC4</accession>
<evidence type="ECO:0000259" key="8">
    <source>
        <dbReference type="PROSITE" id="PS50011"/>
    </source>
</evidence>
<feature type="compositionally biased region" description="Polar residues" evidence="7">
    <location>
        <begin position="79"/>
        <end position="88"/>
    </location>
</feature>
<keyword evidence="2" id="KW-0808">Transferase</keyword>
<dbReference type="InterPro" id="IPR030616">
    <property type="entry name" value="Aur-like"/>
</dbReference>
<dbReference type="InterPro" id="IPR011009">
    <property type="entry name" value="Kinase-like_dom_sf"/>
</dbReference>
<sequence>MNDQSPSTTAKISSVQETLTQASCDFTECRIEASISTLGEGLEVSGPTRENASIGAWQGEVQASKSEQHLIPDDMTEVQNVRRQQQPTEAGPSAPRKPRALREGSRGVITTTDTEGPEDMDQASSSMFGNLGPLLPRSKSFFDVFKARKSVEMENNTGSPASSLQKKSVRGSSLVTFFTSDADEVDRGRQVGNTSDAGGDKLKPQRRSSILGRLASGAQHTVEGIGSKSMSDLKSLGKSLRSMSFAMFGKLASGGMSLRVDAGRNSADPVQEAPEWLTSLEEFKPVTLQLHSNKIRQTFFARSIHSGKHYVLKKYEKGEMNSAELTSVQSMVGKAHFLNHENLIQLHGNWEDSAAIYIVEEYAYGGDLLQDRLTHPERYSEAFVAKTVVLPLLRVLRHMHENRIVHRTLCPEHLMLGRKRVLKVGHLLHVAHMGVEDLVDRTGLLDYMPPEMLALQEPSGSRSSSASQAALLKEVANAIKGNNKWELQQDYDEKVDVWQVGCVVHELLCGTPPFSTDDKQLSAALILWADIHEWPDSISPECISFIQDCLIKDPENRPSCEDLLDHSWISKSARGEVLLSVRQLREAQDAASLSHTKEETDSGWRGWLSSAWGGLSSIFTEPPLETNQRDNALKI</sequence>
<dbReference type="GO" id="GO:0004674">
    <property type="term" value="F:protein serine/threonine kinase activity"/>
    <property type="evidence" value="ECO:0007669"/>
    <property type="project" value="UniProtKB-KW"/>
</dbReference>
<evidence type="ECO:0000256" key="6">
    <source>
        <dbReference type="PIRSR" id="PIRSR630616-2"/>
    </source>
</evidence>
<evidence type="ECO:0000256" key="5">
    <source>
        <dbReference type="ARBA" id="ARBA00022840"/>
    </source>
</evidence>
<gene>
    <name evidence="9" type="ORF">CEUSTIGMA_g11589.t1</name>
</gene>
<dbReference type="Gene3D" id="3.30.200.20">
    <property type="entry name" value="Phosphorylase Kinase, domain 1"/>
    <property type="match status" value="1"/>
</dbReference>
<feature type="binding site" evidence="6">
    <location>
        <position position="313"/>
    </location>
    <ligand>
        <name>ATP</name>
        <dbReference type="ChEBI" id="CHEBI:30616"/>
    </ligand>
</feature>
<dbReference type="InterPro" id="IPR000719">
    <property type="entry name" value="Prot_kinase_dom"/>
</dbReference>
<evidence type="ECO:0000256" key="1">
    <source>
        <dbReference type="ARBA" id="ARBA00022527"/>
    </source>
</evidence>
<dbReference type="PROSITE" id="PS50011">
    <property type="entry name" value="PROTEIN_KINASE_DOM"/>
    <property type="match status" value="1"/>
</dbReference>
<dbReference type="EMBL" id="BEGY01000118">
    <property type="protein sequence ID" value="GAX84166.1"/>
    <property type="molecule type" value="Genomic_DNA"/>
</dbReference>
<dbReference type="OrthoDB" id="10252171at2759"/>
<dbReference type="GO" id="GO:0005524">
    <property type="term" value="F:ATP binding"/>
    <property type="evidence" value="ECO:0007669"/>
    <property type="project" value="UniProtKB-KW"/>
</dbReference>
<evidence type="ECO:0000256" key="4">
    <source>
        <dbReference type="ARBA" id="ARBA00022777"/>
    </source>
</evidence>
<feature type="domain" description="Protein kinase" evidence="8">
    <location>
        <begin position="245"/>
        <end position="569"/>
    </location>
</feature>
<keyword evidence="5 6" id="KW-0067">ATP-binding</keyword>
<name>A0A250XMC4_9CHLO</name>
<keyword evidence="10" id="KW-1185">Reference proteome</keyword>
<feature type="binding site" evidence="6">
    <location>
        <position position="294"/>
    </location>
    <ligand>
        <name>ATP</name>
        <dbReference type="ChEBI" id="CHEBI:30616"/>
    </ligand>
</feature>
<feature type="binding site" evidence="6">
    <location>
        <begin position="361"/>
        <end position="363"/>
    </location>
    <ligand>
        <name>ATP</name>
        <dbReference type="ChEBI" id="CHEBI:30616"/>
    </ligand>
</feature>
<organism evidence="9 10">
    <name type="scientific">Chlamydomonas eustigma</name>
    <dbReference type="NCBI Taxonomy" id="1157962"/>
    <lineage>
        <taxon>Eukaryota</taxon>
        <taxon>Viridiplantae</taxon>
        <taxon>Chlorophyta</taxon>
        <taxon>core chlorophytes</taxon>
        <taxon>Chlorophyceae</taxon>
        <taxon>CS clade</taxon>
        <taxon>Chlamydomonadales</taxon>
        <taxon>Chlamydomonadaceae</taxon>
        <taxon>Chlamydomonas</taxon>
    </lineage>
</organism>
<evidence type="ECO:0000313" key="10">
    <source>
        <dbReference type="Proteomes" id="UP000232323"/>
    </source>
</evidence>
<evidence type="ECO:0000313" key="9">
    <source>
        <dbReference type="EMBL" id="GAX84166.1"/>
    </source>
</evidence>
<evidence type="ECO:0000256" key="3">
    <source>
        <dbReference type="ARBA" id="ARBA00022741"/>
    </source>
</evidence>
<feature type="region of interest" description="Disordered" evidence="7">
    <location>
        <begin position="186"/>
        <end position="208"/>
    </location>
</feature>
<comment type="caution">
    <text evidence="9">The sequence shown here is derived from an EMBL/GenBank/DDBJ whole genome shotgun (WGS) entry which is preliminary data.</text>
</comment>
<protein>
    <recommendedName>
        <fullName evidence="8">Protein kinase domain-containing protein</fullName>
    </recommendedName>
</protein>
<feature type="region of interest" description="Disordered" evidence="7">
    <location>
        <begin position="79"/>
        <end position="131"/>
    </location>
</feature>
<reference evidence="9 10" key="1">
    <citation type="submission" date="2017-08" db="EMBL/GenBank/DDBJ databases">
        <title>Acidophilic green algal genome provides insights into adaptation to an acidic environment.</title>
        <authorList>
            <person name="Hirooka S."/>
            <person name="Hirose Y."/>
            <person name="Kanesaki Y."/>
            <person name="Higuchi S."/>
            <person name="Fujiwara T."/>
            <person name="Onuma R."/>
            <person name="Era A."/>
            <person name="Ohbayashi R."/>
            <person name="Uzuka A."/>
            <person name="Nozaki H."/>
            <person name="Yoshikawa H."/>
            <person name="Miyagishima S.Y."/>
        </authorList>
    </citation>
    <scope>NUCLEOTIDE SEQUENCE [LARGE SCALE GENOMIC DNA]</scope>
    <source>
        <strain evidence="9 10">NIES-2499</strain>
    </source>
</reference>
<keyword evidence="1" id="KW-0723">Serine/threonine-protein kinase</keyword>
<dbReference type="Pfam" id="PF00069">
    <property type="entry name" value="Pkinase"/>
    <property type="match status" value="2"/>
</dbReference>
<dbReference type="PANTHER" id="PTHR24350">
    <property type="entry name" value="SERINE/THREONINE-PROTEIN KINASE IAL-RELATED"/>
    <property type="match status" value="1"/>
</dbReference>
<keyword evidence="4" id="KW-0418">Kinase</keyword>
<dbReference type="AlphaFoldDB" id="A0A250XMC4"/>
<keyword evidence="3 6" id="KW-0547">Nucleotide-binding</keyword>